<dbReference type="EMBL" id="QEKI01000027">
    <property type="protein sequence ID" value="PVY36129.1"/>
    <property type="molecule type" value="Genomic_DNA"/>
</dbReference>
<dbReference type="RefSeq" id="WP_116545453.1">
    <property type="nucleotide sequence ID" value="NZ_QEKI01000027.1"/>
</dbReference>
<name>A0A2U1AI96_9BACT</name>
<dbReference type="OrthoDB" id="713342at2"/>
<evidence type="ECO:0000313" key="1">
    <source>
        <dbReference type="EMBL" id="PVY36129.1"/>
    </source>
</evidence>
<proteinExistence type="predicted"/>
<reference evidence="1 2" key="1">
    <citation type="submission" date="2018-04" db="EMBL/GenBank/DDBJ databases">
        <title>Genomic Encyclopedia of Type Strains, Phase IV (KMG-IV): sequencing the most valuable type-strain genomes for metagenomic binning, comparative biology and taxonomic classification.</title>
        <authorList>
            <person name="Goeker M."/>
        </authorList>
    </citation>
    <scope>NUCLEOTIDE SEQUENCE [LARGE SCALE GENOMIC DNA]</scope>
    <source>
        <strain evidence="1 2">DSM 100231</strain>
    </source>
</reference>
<comment type="caution">
    <text evidence="1">The sequence shown here is derived from an EMBL/GenBank/DDBJ whole genome shotgun (WGS) entry which is preliminary data.</text>
</comment>
<dbReference type="Proteomes" id="UP000245466">
    <property type="component" value="Unassembled WGS sequence"/>
</dbReference>
<evidence type="ECO:0000313" key="2">
    <source>
        <dbReference type="Proteomes" id="UP000245466"/>
    </source>
</evidence>
<protein>
    <submittedName>
        <fullName evidence="1">Uncharacterized protein</fullName>
    </submittedName>
</protein>
<dbReference type="PROSITE" id="PS51257">
    <property type="entry name" value="PROKAR_LIPOPROTEIN"/>
    <property type="match status" value="1"/>
</dbReference>
<accession>A0A2U1AI96</accession>
<keyword evidence="2" id="KW-1185">Reference proteome</keyword>
<dbReference type="AlphaFoldDB" id="A0A2U1AI96"/>
<gene>
    <name evidence="1" type="ORF">C8E01_1279</name>
</gene>
<organism evidence="1 2">
    <name type="scientific">Pontibacter virosus</name>
    <dbReference type="NCBI Taxonomy" id="1765052"/>
    <lineage>
        <taxon>Bacteria</taxon>
        <taxon>Pseudomonadati</taxon>
        <taxon>Bacteroidota</taxon>
        <taxon>Cytophagia</taxon>
        <taxon>Cytophagales</taxon>
        <taxon>Hymenobacteraceae</taxon>
        <taxon>Pontibacter</taxon>
    </lineage>
</organism>
<sequence>MNKSIYTLVFLIFVSIGCYAQQDKEYKLASKTESGDFNYKMLSKLDSIGSEGDSAKTRQVFEPVKGNYTVYQFIAPFKGESVFGGIGNFHDILIVKVDNKNTVLDSYQYTLEWGETPLDYDLFRGIAKGVIFKDGLKIDELKLAREWDGKQEFLSDNGTIKLKN</sequence>